<evidence type="ECO:0000259" key="8">
    <source>
        <dbReference type="PROSITE" id="PS50928"/>
    </source>
</evidence>
<accession>A0A370HRM8</accession>
<feature type="transmembrane region" description="Helical" evidence="7">
    <location>
        <begin position="64"/>
        <end position="86"/>
    </location>
</feature>
<dbReference type="Gene3D" id="1.10.3720.10">
    <property type="entry name" value="MetI-like"/>
    <property type="match status" value="1"/>
</dbReference>
<dbReference type="CDD" id="cd06261">
    <property type="entry name" value="TM_PBP2"/>
    <property type="match status" value="1"/>
</dbReference>
<organism evidence="9 10">
    <name type="scientific">Microvirga subterranea</name>
    <dbReference type="NCBI Taxonomy" id="186651"/>
    <lineage>
        <taxon>Bacteria</taxon>
        <taxon>Pseudomonadati</taxon>
        <taxon>Pseudomonadota</taxon>
        <taxon>Alphaproteobacteria</taxon>
        <taxon>Hyphomicrobiales</taxon>
        <taxon>Methylobacteriaceae</taxon>
        <taxon>Microvirga</taxon>
    </lineage>
</organism>
<keyword evidence="5 7" id="KW-1133">Transmembrane helix</keyword>
<evidence type="ECO:0000256" key="3">
    <source>
        <dbReference type="ARBA" id="ARBA00022475"/>
    </source>
</evidence>
<evidence type="ECO:0000256" key="6">
    <source>
        <dbReference type="ARBA" id="ARBA00023136"/>
    </source>
</evidence>
<sequence>MRTVDLRSGAGWQGIVSILLFICLWHISALWAGSRLFPGPVSVLSSLLQEIEEGVLPYHLAITLARVALSFVIAMVTGTALGIVLGRFRGLDRWLHPWLIILLNVPAVVIIILTYVWLGLVETALLVAVAANKIPNVAVTLREGARALDKDFAEVAQIYRFRPAVTVREVIIPQLAPYLLAAGRNGLALIWKIVLVVELLGRSNGVGFQLQSYFQLFDVTRIIAYAAAFVLCVLLIELALFAPLERRIERWRR</sequence>
<dbReference type="Pfam" id="PF00528">
    <property type="entry name" value="BPD_transp_1"/>
    <property type="match status" value="1"/>
</dbReference>
<dbReference type="PROSITE" id="PS50928">
    <property type="entry name" value="ABC_TM1"/>
    <property type="match status" value="1"/>
</dbReference>
<evidence type="ECO:0000256" key="2">
    <source>
        <dbReference type="ARBA" id="ARBA00022448"/>
    </source>
</evidence>
<dbReference type="RefSeq" id="WP_245571575.1">
    <property type="nucleotide sequence ID" value="NZ_QQBB01000002.1"/>
</dbReference>
<gene>
    <name evidence="9" type="ORF">DES45_102597</name>
</gene>
<dbReference type="PANTHER" id="PTHR30151">
    <property type="entry name" value="ALKANE SULFONATE ABC TRANSPORTER-RELATED, MEMBRANE SUBUNIT"/>
    <property type="match status" value="1"/>
</dbReference>
<comment type="caution">
    <text evidence="9">The sequence shown here is derived from an EMBL/GenBank/DDBJ whole genome shotgun (WGS) entry which is preliminary data.</text>
</comment>
<feature type="domain" description="ABC transmembrane type-1" evidence="8">
    <location>
        <begin position="60"/>
        <end position="242"/>
    </location>
</feature>
<keyword evidence="2 7" id="KW-0813">Transport</keyword>
<keyword evidence="6 7" id="KW-0472">Membrane</keyword>
<dbReference type="InterPro" id="IPR035906">
    <property type="entry name" value="MetI-like_sf"/>
</dbReference>
<protein>
    <submittedName>
        <fullName evidence="9">NitT/TauT family transport system permease protein</fullName>
    </submittedName>
</protein>
<dbReference type="PANTHER" id="PTHR30151:SF38">
    <property type="entry name" value="ALIPHATIC SULFONATES TRANSPORT PERMEASE PROTEIN SSUC-RELATED"/>
    <property type="match status" value="1"/>
</dbReference>
<comment type="similarity">
    <text evidence="7">Belongs to the binding-protein-dependent transport system permease family.</text>
</comment>
<dbReference type="GO" id="GO:0055085">
    <property type="term" value="P:transmembrane transport"/>
    <property type="evidence" value="ECO:0007669"/>
    <property type="project" value="InterPro"/>
</dbReference>
<keyword evidence="10" id="KW-1185">Reference proteome</keyword>
<dbReference type="GO" id="GO:0005886">
    <property type="term" value="C:plasma membrane"/>
    <property type="evidence" value="ECO:0007669"/>
    <property type="project" value="UniProtKB-SubCell"/>
</dbReference>
<keyword evidence="4 7" id="KW-0812">Transmembrane</keyword>
<feature type="transmembrane region" description="Helical" evidence="7">
    <location>
        <begin position="12"/>
        <end position="32"/>
    </location>
</feature>
<evidence type="ECO:0000256" key="5">
    <source>
        <dbReference type="ARBA" id="ARBA00022989"/>
    </source>
</evidence>
<dbReference type="EMBL" id="QQBB01000002">
    <property type="protein sequence ID" value="RDI61202.1"/>
    <property type="molecule type" value="Genomic_DNA"/>
</dbReference>
<evidence type="ECO:0000256" key="1">
    <source>
        <dbReference type="ARBA" id="ARBA00004651"/>
    </source>
</evidence>
<dbReference type="AlphaFoldDB" id="A0A370HRM8"/>
<dbReference type="Proteomes" id="UP000254925">
    <property type="component" value="Unassembled WGS sequence"/>
</dbReference>
<evidence type="ECO:0000256" key="4">
    <source>
        <dbReference type="ARBA" id="ARBA00022692"/>
    </source>
</evidence>
<evidence type="ECO:0000256" key="7">
    <source>
        <dbReference type="RuleBase" id="RU363032"/>
    </source>
</evidence>
<keyword evidence="3" id="KW-1003">Cell membrane</keyword>
<name>A0A370HRM8_9HYPH</name>
<proteinExistence type="inferred from homology"/>
<dbReference type="InterPro" id="IPR000515">
    <property type="entry name" value="MetI-like"/>
</dbReference>
<dbReference type="SUPFAM" id="SSF161098">
    <property type="entry name" value="MetI-like"/>
    <property type="match status" value="1"/>
</dbReference>
<feature type="transmembrane region" description="Helical" evidence="7">
    <location>
        <begin position="98"/>
        <end position="118"/>
    </location>
</feature>
<reference evidence="9 10" key="1">
    <citation type="submission" date="2018-07" db="EMBL/GenBank/DDBJ databases">
        <title>Genomic Encyclopedia of Type Strains, Phase IV (KMG-IV): sequencing the most valuable type-strain genomes for metagenomic binning, comparative biology and taxonomic classification.</title>
        <authorList>
            <person name="Goeker M."/>
        </authorList>
    </citation>
    <scope>NUCLEOTIDE SEQUENCE [LARGE SCALE GENOMIC DNA]</scope>
    <source>
        <strain evidence="9 10">DSM 14364</strain>
    </source>
</reference>
<evidence type="ECO:0000313" key="9">
    <source>
        <dbReference type="EMBL" id="RDI61202.1"/>
    </source>
</evidence>
<comment type="subcellular location">
    <subcellularLocation>
        <location evidence="1 7">Cell membrane</location>
        <topology evidence="1 7">Multi-pass membrane protein</topology>
    </subcellularLocation>
</comment>
<evidence type="ECO:0000313" key="10">
    <source>
        <dbReference type="Proteomes" id="UP000254925"/>
    </source>
</evidence>
<feature type="transmembrane region" description="Helical" evidence="7">
    <location>
        <begin position="222"/>
        <end position="244"/>
    </location>
</feature>